<dbReference type="PANTHER" id="PTHR10876">
    <property type="entry name" value="ZINC FINGER PROTEIN ZPR1"/>
    <property type="match status" value="1"/>
</dbReference>
<keyword evidence="12" id="KW-1185">Reference proteome</keyword>
<sequence length="541" mass="60270">MTPLSFLSFLLPSSSQPNIPSIPVSLLSTTMTNKIELFPKIGDIADQADKIDLNEETTIEKENGQADNEEKVVQEIESLCMKCGEQGTTRLMLTSIPFFREVIVMSFKCEHCGASNNEIQSAGTIRPGGSLYTAKILDRADLNRQIVRSASCEIVIPEVDLTLPPTSRGQLTTVEGLIRDVVADLSLDQPLRRIQNEEGYKKIQRVVDKLKAILGDDEDEDDADNPHEKNTSKAADKDVPMPAFTVRLDDPAGNSFIEFMGSMADPKWNMRTYPRTLEQNVALGLVARDDEEAARVKAVKQVITGEIDENVPITDDEIFVFPGVCSSCGHPIETHMKKVNIPYFKDIWIMSTNCEHCGYRDNEVKSGSAISEKGKKITLKCEDREDLSRDILKSETAGMTIPEIELVLTNGTLGGRFTTVEGILDQIYEELAEKAFVSGDSTETEERIKFEKFLSGLKAVKNAEHPFTIILDDPLANSYIQNLYAPDPDPNMTIELYERTFEQNEELGLNDIKVEGYEQDAPDTMEVPKGEEAKVEEAKDQ</sequence>
<organism evidence="11 12">
    <name type="scientific">Cyclocybe aegerita</name>
    <name type="common">Black poplar mushroom</name>
    <name type="synonym">Agrocybe aegerita</name>
    <dbReference type="NCBI Taxonomy" id="1973307"/>
    <lineage>
        <taxon>Eukaryota</taxon>
        <taxon>Fungi</taxon>
        <taxon>Dikarya</taxon>
        <taxon>Basidiomycota</taxon>
        <taxon>Agaricomycotina</taxon>
        <taxon>Agaricomycetes</taxon>
        <taxon>Agaricomycetidae</taxon>
        <taxon>Agaricales</taxon>
        <taxon>Agaricineae</taxon>
        <taxon>Bolbitiaceae</taxon>
        <taxon>Cyclocybe</taxon>
    </lineage>
</organism>
<evidence type="ECO:0000256" key="8">
    <source>
        <dbReference type="ARBA" id="ARBA00054139"/>
    </source>
</evidence>
<dbReference type="InterPro" id="IPR042451">
    <property type="entry name" value="ZPR1_A/B_dom"/>
</dbReference>
<keyword evidence="7" id="KW-0539">Nucleus</keyword>
<feature type="region of interest" description="Disordered" evidence="9">
    <location>
        <begin position="518"/>
        <end position="541"/>
    </location>
</feature>
<evidence type="ECO:0000256" key="9">
    <source>
        <dbReference type="SAM" id="MobiDB-lite"/>
    </source>
</evidence>
<evidence type="ECO:0000256" key="7">
    <source>
        <dbReference type="ARBA" id="ARBA00023242"/>
    </source>
</evidence>
<accession>A0A8S0WJJ0</accession>
<evidence type="ECO:0000313" key="11">
    <source>
        <dbReference type="EMBL" id="CAA7263833.1"/>
    </source>
</evidence>
<feature type="region of interest" description="Disordered" evidence="9">
    <location>
        <begin position="216"/>
        <end position="240"/>
    </location>
</feature>
<dbReference type="EMBL" id="CACVBS010000041">
    <property type="protein sequence ID" value="CAA7263833.1"/>
    <property type="molecule type" value="Genomic_DNA"/>
</dbReference>
<feature type="domain" description="Zinc finger ZPR1-type" evidence="10">
    <location>
        <begin position="323"/>
        <end position="482"/>
    </location>
</feature>
<evidence type="ECO:0000256" key="5">
    <source>
        <dbReference type="ARBA" id="ARBA00022771"/>
    </source>
</evidence>
<comment type="subcellular location">
    <subcellularLocation>
        <location evidence="1">Nucleus</location>
    </subcellularLocation>
</comment>
<dbReference type="Pfam" id="PF03367">
    <property type="entry name" value="Zn_ribbon_ZPR1"/>
    <property type="match status" value="2"/>
</dbReference>
<dbReference type="InterPro" id="IPR056180">
    <property type="entry name" value="ZPR1_jr_dom"/>
</dbReference>
<dbReference type="PANTHER" id="PTHR10876:SF0">
    <property type="entry name" value="ZINC FINGER PROTEIN ZPR1"/>
    <property type="match status" value="1"/>
</dbReference>
<dbReference type="FunFam" id="2.20.25.420:FF:000002">
    <property type="entry name" value="Zinc finger protein ZPR1"/>
    <property type="match status" value="1"/>
</dbReference>
<keyword evidence="5" id="KW-0863">Zinc-finger</keyword>
<feature type="compositionally biased region" description="Basic and acidic residues" evidence="9">
    <location>
        <begin position="526"/>
        <end position="541"/>
    </location>
</feature>
<evidence type="ECO:0000256" key="2">
    <source>
        <dbReference type="ARBA" id="ARBA00008354"/>
    </source>
</evidence>
<dbReference type="SMART" id="SM00709">
    <property type="entry name" value="Zpr1"/>
    <property type="match status" value="2"/>
</dbReference>
<dbReference type="Gene3D" id="2.60.120.1040">
    <property type="entry name" value="ZPR1, A/B domain"/>
    <property type="match status" value="2"/>
</dbReference>
<dbReference type="InterPro" id="IPR004457">
    <property type="entry name" value="Znf_ZPR1"/>
</dbReference>
<name>A0A8S0WJJ0_CYCAE</name>
<dbReference type="Proteomes" id="UP000467700">
    <property type="component" value="Unassembled WGS sequence"/>
</dbReference>
<dbReference type="NCBIfam" id="TIGR00310">
    <property type="entry name" value="ZPR1_znf"/>
    <property type="match status" value="2"/>
</dbReference>
<dbReference type="FunFam" id="2.20.25.420:FF:000001">
    <property type="entry name" value="Zinc finger protein ZPR1"/>
    <property type="match status" value="1"/>
</dbReference>
<keyword evidence="6" id="KW-0862">Zinc</keyword>
<dbReference type="Gene3D" id="2.20.25.420">
    <property type="entry name" value="ZPR1, zinc finger domain"/>
    <property type="match status" value="2"/>
</dbReference>
<dbReference type="InterPro" id="IPR040141">
    <property type="entry name" value="ZPR1"/>
</dbReference>
<evidence type="ECO:0000313" key="12">
    <source>
        <dbReference type="Proteomes" id="UP000467700"/>
    </source>
</evidence>
<dbReference type="AlphaFoldDB" id="A0A8S0WJJ0"/>
<protein>
    <recommendedName>
        <fullName evidence="10">Zinc finger ZPR1-type domain-containing protein</fullName>
    </recommendedName>
</protein>
<dbReference type="FunFam" id="2.60.120.1040:FF:000001">
    <property type="entry name" value="Zinc finger protein ZPR1"/>
    <property type="match status" value="1"/>
</dbReference>
<gene>
    <name evidence="11" type="ORF">AAE3_LOCUS5940</name>
</gene>
<reference evidence="11 12" key="1">
    <citation type="submission" date="2020-01" db="EMBL/GenBank/DDBJ databases">
        <authorList>
            <person name="Gupta K D."/>
        </authorList>
    </citation>
    <scope>NUCLEOTIDE SEQUENCE [LARGE SCALE GENOMIC DNA]</scope>
</reference>
<comment type="similarity">
    <text evidence="2">Belongs to the ZPR1 family.</text>
</comment>
<dbReference type="GO" id="GO:0008270">
    <property type="term" value="F:zinc ion binding"/>
    <property type="evidence" value="ECO:0007669"/>
    <property type="project" value="UniProtKB-KW"/>
</dbReference>
<dbReference type="OrthoDB" id="308464at2759"/>
<dbReference type="InterPro" id="IPR042452">
    <property type="entry name" value="ZPR1_Znf1/2"/>
</dbReference>
<evidence type="ECO:0000256" key="6">
    <source>
        <dbReference type="ARBA" id="ARBA00022833"/>
    </source>
</evidence>
<evidence type="ECO:0000256" key="3">
    <source>
        <dbReference type="ARBA" id="ARBA00022723"/>
    </source>
</evidence>
<feature type="domain" description="Zinc finger ZPR1-type" evidence="10">
    <location>
        <begin position="78"/>
        <end position="259"/>
    </location>
</feature>
<keyword evidence="3" id="KW-0479">Metal-binding</keyword>
<dbReference type="GO" id="GO:0005634">
    <property type="term" value="C:nucleus"/>
    <property type="evidence" value="ECO:0007669"/>
    <property type="project" value="UniProtKB-SubCell"/>
</dbReference>
<comment type="caution">
    <text evidence="11">The sequence shown here is derived from an EMBL/GenBank/DDBJ whole genome shotgun (WGS) entry which is preliminary data.</text>
</comment>
<feature type="compositionally biased region" description="Basic and acidic residues" evidence="9">
    <location>
        <begin position="224"/>
        <end position="239"/>
    </location>
</feature>
<evidence type="ECO:0000256" key="1">
    <source>
        <dbReference type="ARBA" id="ARBA00004123"/>
    </source>
</evidence>
<keyword evidence="4" id="KW-0677">Repeat</keyword>
<evidence type="ECO:0000259" key="10">
    <source>
        <dbReference type="SMART" id="SM00709"/>
    </source>
</evidence>
<dbReference type="Pfam" id="PF22794">
    <property type="entry name" value="jr-ZPR1"/>
    <property type="match status" value="2"/>
</dbReference>
<evidence type="ECO:0000256" key="4">
    <source>
        <dbReference type="ARBA" id="ARBA00022737"/>
    </source>
</evidence>
<comment type="function">
    <text evidence="8">Acts as a protein folding chaperone for elongation factor 1-alpha.</text>
</comment>
<proteinExistence type="inferred from homology"/>